<keyword evidence="1" id="KW-0812">Transmembrane</keyword>
<dbReference type="AlphaFoldDB" id="A0A1F4VGM3"/>
<feature type="transmembrane region" description="Helical" evidence="1">
    <location>
        <begin position="7"/>
        <end position="34"/>
    </location>
</feature>
<organism evidence="2 3">
    <name type="scientific">candidate division WWE3 bacterium RIFCSPLOWO2_01_FULL_41_18</name>
    <dbReference type="NCBI Taxonomy" id="1802625"/>
    <lineage>
        <taxon>Bacteria</taxon>
        <taxon>Katanobacteria</taxon>
    </lineage>
</organism>
<reference evidence="2 3" key="1">
    <citation type="journal article" date="2016" name="Nat. Commun.">
        <title>Thousands of microbial genomes shed light on interconnected biogeochemical processes in an aquifer system.</title>
        <authorList>
            <person name="Anantharaman K."/>
            <person name="Brown C.T."/>
            <person name="Hug L.A."/>
            <person name="Sharon I."/>
            <person name="Castelle C.J."/>
            <person name="Probst A.J."/>
            <person name="Thomas B.C."/>
            <person name="Singh A."/>
            <person name="Wilkins M.J."/>
            <person name="Karaoz U."/>
            <person name="Brodie E.L."/>
            <person name="Williams K.H."/>
            <person name="Hubbard S.S."/>
            <person name="Banfield J.F."/>
        </authorList>
    </citation>
    <scope>NUCLEOTIDE SEQUENCE [LARGE SCALE GENOMIC DNA]</scope>
</reference>
<keyword evidence="1" id="KW-0472">Membrane</keyword>
<accession>A0A1F4VGM3</accession>
<name>A0A1F4VGM3_UNCKA</name>
<gene>
    <name evidence="2" type="ORF">A3A78_02490</name>
</gene>
<feature type="transmembrane region" description="Helical" evidence="1">
    <location>
        <begin position="86"/>
        <end position="104"/>
    </location>
</feature>
<feature type="transmembrane region" description="Helical" evidence="1">
    <location>
        <begin position="138"/>
        <end position="157"/>
    </location>
</feature>
<dbReference type="Proteomes" id="UP000176504">
    <property type="component" value="Unassembled WGS sequence"/>
</dbReference>
<protein>
    <submittedName>
        <fullName evidence="2">Uncharacterized protein</fullName>
    </submittedName>
</protein>
<proteinExistence type="predicted"/>
<dbReference type="EMBL" id="MEVI01000001">
    <property type="protein sequence ID" value="OGC55883.1"/>
    <property type="molecule type" value="Genomic_DNA"/>
</dbReference>
<evidence type="ECO:0000313" key="2">
    <source>
        <dbReference type="EMBL" id="OGC55883.1"/>
    </source>
</evidence>
<evidence type="ECO:0000256" key="1">
    <source>
        <dbReference type="SAM" id="Phobius"/>
    </source>
</evidence>
<keyword evidence="1" id="KW-1133">Transmembrane helix</keyword>
<sequence>MLLTPHTFVGVAIASSISNPVISVPLSFAMHFLGDKVPHWDFFSNTNKEDRLKGWRIFAVMSDFGLSVAVGLFFTLYALWFKGESLLALNILLCVIASCLPDALEAPHVFFGSEDVFSRTLLYVQHKMQFQAPLPWGIISQVLVILACLALLSGSLLRV</sequence>
<evidence type="ECO:0000313" key="3">
    <source>
        <dbReference type="Proteomes" id="UP000176504"/>
    </source>
</evidence>
<feature type="transmembrane region" description="Helical" evidence="1">
    <location>
        <begin position="54"/>
        <end position="79"/>
    </location>
</feature>
<comment type="caution">
    <text evidence="2">The sequence shown here is derived from an EMBL/GenBank/DDBJ whole genome shotgun (WGS) entry which is preliminary data.</text>
</comment>